<dbReference type="AlphaFoldDB" id="A0A1J0AKP5"/>
<protein>
    <recommendedName>
        <fullName evidence="3">Lipoprotein</fullName>
    </recommendedName>
</protein>
<feature type="signal peptide" evidence="1">
    <location>
        <begin position="1"/>
        <end position="27"/>
    </location>
</feature>
<keyword evidence="2" id="KW-0614">Plasmid</keyword>
<gene>
    <name evidence="2" type="ORF">pBS72_0440</name>
</gene>
<accession>A0A1J0AKP5</accession>
<evidence type="ECO:0008006" key="3">
    <source>
        <dbReference type="Google" id="ProtNLM"/>
    </source>
</evidence>
<dbReference type="EMBL" id="KX711616">
    <property type="protein sequence ID" value="APB62313.1"/>
    <property type="molecule type" value="Genomic_DNA"/>
</dbReference>
<feature type="chain" id="PRO_5039047826" description="Lipoprotein" evidence="1">
    <location>
        <begin position="28"/>
        <end position="134"/>
    </location>
</feature>
<sequence length="134" mass="15500">MEVKRMLFKKRTVLASLFLLAAITVLAGCNVEERSAEVNKDDTVKKYDLVWFDYLNSDSNEGAPPVKVAYMDKDKVKTKTFKDYTEDVVDIEEPYIKIKNNEVFIYRPPYLKYVQDPVEGKVKEKQVQQGSGHK</sequence>
<dbReference type="RefSeq" id="WP_236830515.1">
    <property type="nucleotide sequence ID" value="NZ_KX711616.1"/>
</dbReference>
<evidence type="ECO:0000256" key="1">
    <source>
        <dbReference type="SAM" id="SignalP"/>
    </source>
</evidence>
<organism evidence="2">
    <name type="scientific">Bacillus subtilis</name>
    <dbReference type="NCBI Taxonomy" id="1423"/>
    <lineage>
        <taxon>Bacteria</taxon>
        <taxon>Bacillati</taxon>
        <taxon>Bacillota</taxon>
        <taxon>Bacilli</taxon>
        <taxon>Bacillales</taxon>
        <taxon>Bacillaceae</taxon>
        <taxon>Bacillus</taxon>
    </lineage>
</organism>
<geneLocation type="plasmid" evidence="2">
    <name>pBS72</name>
</geneLocation>
<evidence type="ECO:0000313" key="2">
    <source>
        <dbReference type="EMBL" id="APB62313.1"/>
    </source>
</evidence>
<reference evidence="2" key="1">
    <citation type="journal article" date="2002" name="Mikrobiologiia">
        <title>Soil strain of Bacillus subtilis harboring a large plasmid that mediates high-frequency conjugal mobilization.</title>
        <authorList>
            <person name="Lotareva O.V."/>
            <person name="Poluektova E.U."/>
            <person name="Titok M.A."/>
            <person name="Prozorov A.A."/>
        </authorList>
    </citation>
    <scope>NUCLEOTIDE SEQUENCE</scope>
    <source>
        <strain evidence="2">72</strain>
        <plasmid evidence="2">pBS72</plasmid>
    </source>
</reference>
<proteinExistence type="predicted"/>
<reference evidence="2" key="4">
    <citation type="journal article" date="2006" name="Microbiology">
        <title>The replicative polymerases PolC and DnaE are required for theta replication of the Bacillus subtilis plasmid pBS72.</title>
        <authorList>
            <person name="Titok M."/>
            <person name="Suski C."/>
            <person name="Dalmais B."/>
            <person name="Ehrlich S.D."/>
            <person name="Janniere L."/>
        </authorList>
    </citation>
    <scope>NUCLEOTIDE SEQUENCE</scope>
    <source>
        <strain evidence="2">72</strain>
        <plasmid evidence="2">pBS72</plasmid>
    </source>
</reference>
<dbReference type="PROSITE" id="PS51257">
    <property type="entry name" value="PROKAR_LIPOPROTEIN"/>
    <property type="match status" value="1"/>
</dbReference>
<keyword evidence="1" id="KW-0732">Signal</keyword>
<name>A0A1J0AKP5_BACIU</name>
<reference evidence="2" key="3">
    <citation type="journal article" date="2004" name="Mol. Biol. (Mosk.)">
        <title>The replication system of plasmids from Bacillus subtilis environmental isolates.</title>
        <authorList>
            <person name="Lagodich A.V."/>
            <person name="Shtaniuk Iu.V."/>
            <person name="Prozorov A.A."/>
            <person name="Titok M.A."/>
        </authorList>
    </citation>
    <scope>NUCLEOTIDE SEQUENCE</scope>
    <source>
        <strain evidence="2">72</strain>
        <plasmid evidence="2">pBS72</plasmid>
    </source>
</reference>
<reference evidence="2" key="5">
    <citation type="submission" date="2016-08" db="EMBL/GenBank/DDBJ databases">
        <authorList>
            <person name="Satsunkevich N.E."/>
            <person name="Valentovich L.N."/>
            <person name="Kolomiets E.I."/>
            <person name="Titok M.A."/>
        </authorList>
    </citation>
    <scope>NUCLEOTIDE SEQUENCE</scope>
    <source>
        <strain evidence="2">72</strain>
        <plasmid evidence="2">pBS72</plasmid>
    </source>
</reference>
<reference evidence="2" key="2">
    <citation type="journal article" date="2003" name="Plasmid">
        <title>Bacillus subtilis soil isolates: plasmid replicon analysis and construction of a new theta-replicating vector.</title>
        <authorList>
            <person name="Titok M.A."/>
            <person name="Chapuis J."/>
            <person name="Selezneva Y.V."/>
            <person name="Lagodich A.V."/>
            <person name="Prokulevich V.A."/>
            <person name="Ehrlich S.D."/>
            <person name="Janniere L."/>
        </authorList>
    </citation>
    <scope>NUCLEOTIDE SEQUENCE</scope>
    <source>
        <strain evidence="2">72</strain>
        <plasmid evidence="2">pBS72</plasmid>
    </source>
</reference>